<gene>
    <name evidence="2" type="ORF">ETAA8_19650</name>
</gene>
<organism evidence="2 3">
    <name type="scientific">Anatilimnocola aggregata</name>
    <dbReference type="NCBI Taxonomy" id="2528021"/>
    <lineage>
        <taxon>Bacteria</taxon>
        <taxon>Pseudomonadati</taxon>
        <taxon>Planctomycetota</taxon>
        <taxon>Planctomycetia</taxon>
        <taxon>Pirellulales</taxon>
        <taxon>Pirellulaceae</taxon>
        <taxon>Anatilimnocola</taxon>
    </lineage>
</organism>
<feature type="region of interest" description="Disordered" evidence="1">
    <location>
        <begin position="994"/>
        <end position="1013"/>
    </location>
</feature>
<dbReference type="SUPFAM" id="SSF49452">
    <property type="entry name" value="Starch-binding domain-like"/>
    <property type="match status" value="1"/>
</dbReference>
<evidence type="ECO:0000256" key="1">
    <source>
        <dbReference type="SAM" id="MobiDB-lite"/>
    </source>
</evidence>
<sequence length="1013" mass="110210">MQLPWNRRPYQAPASKSRLLACSRGRSRRRAFFETLEARTVMAPLGAFPDDTGEYMLGDILVTVVLMESDPTLPGADPSTENWTAATINAVQQKVQQGMDWWKQTFASIDEFYYNPALPLVNFKYDWTWALDPVETMYEPINRYSSVHELWVNDFLDRPDVDFAKTLDIYKDIKAFNNFQRERHNTDWAFTIFVANSTNDTDEYFPVNPSPAPDEVNYRGAFAFLGGQFIVIPSDRPAITFAHEAGHIFYALDEYSTGHNYATKSGYYNTQNTNGAAGNPDPDFLSAQLPSIMATGTAQAAAWADHISSTSSKEAIGWKDSDGDGVLDVNDVPFTLTGKGSYNPTTSTYRFKGTSSVRTLPNRNTFGGLNANVVYNDISINKVRRVEYSLDGGNSWTTITDFANTPTTANFDLTIPLSAGPHNLKIRTFDQRTGASSEIFETDINDPGTGTSTPPESTTSPGTVTGFAYRDDNGNGQWDFGEVPLIDWGVEVRDIDDNLLTLKHSLRPSEYAENSVLNTAVPGVTISVIGQTSGGNLVMSRYSSKVNGYVFFAGSSGRDTFSTIRNPFNLNTLQSDRRLKVEFASPVTSVSLRALSAAVSASTGSVAQLEAYDAGHNLIGRYTTSALGIGQSEVMTITHGVADIKYVIARGHLETEVLFDNLTWGPSTSTTTNFDGSFTLAALPAGTYNLKVIPAPNYNAVTPLDGRTTVTVPPGGGAPANLYFAYQFGGNPWHNLLDPLNVDGMGKITAFDALIIINHLNRNPGSTALVASEATPGNYLDVDNNNLCTAFDALKIINWLNKNPPGTPWSPGGGESTPSIVETVGTSDLVAGSNGAGGGGGGEALAPAQTADEYFARFPLHGQPNREDHHDHIHPEDLVDGPFVDQHFADEHDHDHDDHLNHDELPFGSINTNGISEFNLFSNENSLTSDSSESEDDGLVNLALTSTTSGVSSLLERLRTLRLSRDDDDATPIARKIQSWRTRFEQLLEAISGDQDQLANLPGEPSTQNQSAS</sequence>
<dbReference type="PROSITE" id="PS00018">
    <property type="entry name" value="EF_HAND_1"/>
    <property type="match status" value="1"/>
</dbReference>
<reference evidence="2 3" key="1">
    <citation type="submission" date="2019-02" db="EMBL/GenBank/DDBJ databases">
        <title>Deep-cultivation of Planctomycetes and their phenomic and genomic characterization uncovers novel biology.</title>
        <authorList>
            <person name="Wiegand S."/>
            <person name="Jogler M."/>
            <person name="Boedeker C."/>
            <person name="Pinto D."/>
            <person name="Vollmers J."/>
            <person name="Rivas-Marin E."/>
            <person name="Kohn T."/>
            <person name="Peeters S.H."/>
            <person name="Heuer A."/>
            <person name="Rast P."/>
            <person name="Oberbeckmann S."/>
            <person name="Bunk B."/>
            <person name="Jeske O."/>
            <person name="Meyerdierks A."/>
            <person name="Storesund J.E."/>
            <person name="Kallscheuer N."/>
            <person name="Luecker S."/>
            <person name="Lage O.M."/>
            <person name="Pohl T."/>
            <person name="Merkel B.J."/>
            <person name="Hornburger P."/>
            <person name="Mueller R.-W."/>
            <person name="Bruemmer F."/>
            <person name="Labrenz M."/>
            <person name="Spormann A.M."/>
            <person name="Op den Camp H."/>
            <person name="Overmann J."/>
            <person name="Amann R."/>
            <person name="Jetten M.S.M."/>
            <person name="Mascher T."/>
            <person name="Medema M.H."/>
            <person name="Devos D.P."/>
            <person name="Kaster A.-K."/>
            <person name="Ovreas L."/>
            <person name="Rohde M."/>
            <person name="Galperin M.Y."/>
            <person name="Jogler C."/>
        </authorList>
    </citation>
    <scope>NUCLEOTIDE SEQUENCE [LARGE SCALE GENOMIC DNA]</scope>
    <source>
        <strain evidence="2 3">ETA_A8</strain>
    </source>
</reference>
<dbReference type="GO" id="GO:0000272">
    <property type="term" value="P:polysaccharide catabolic process"/>
    <property type="evidence" value="ECO:0007669"/>
    <property type="project" value="InterPro"/>
</dbReference>
<accession>A0A517Y9L4</accession>
<feature type="compositionally biased region" description="Low complexity" evidence="1">
    <location>
        <begin position="447"/>
        <end position="465"/>
    </location>
</feature>
<evidence type="ECO:0000313" key="3">
    <source>
        <dbReference type="Proteomes" id="UP000315017"/>
    </source>
</evidence>
<dbReference type="Pfam" id="PF00404">
    <property type="entry name" value="Dockerin_1"/>
    <property type="match status" value="1"/>
</dbReference>
<dbReference type="OrthoDB" id="246944at2"/>
<dbReference type="RefSeq" id="WP_145087762.1">
    <property type="nucleotide sequence ID" value="NZ_CP036274.1"/>
</dbReference>
<evidence type="ECO:0000313" key="2">
    <source>
        <dbReference type="EMBL" id="QDU26881.1"/>
    </source>
</evidence>
<dbReference type="GO" id="GO:0030246">
    <property type="term" value="F:carbohydrate binding"/>
    <property type="evidence" value="ECO:0007669"/>
    <property type="project" value="InterPro"/>
</dbReference>
<dbReference type="EMBL" id="CP036274">
    <property type="protein sequence ID" value="QDU26881.1"/>
    <property type="molecule type" value="Genomic_DNA"/>
</dbReference>
<dbReference type="KEGG" id="aagg:ETAA8_19650"/>
<dbReference type="InterPro" id="IPR002105">
    <property type="entry name" value="Dockerin_1_rpt"/>
</dbReference>
<dbReference type="GO" id="GO:0004553">
    <property type="term" value="F:hydrolase activity, hydrolyzing O-glycosyl compounds"/>
    <property type="evidence" value="ECO:0007669"/>
    <property type="project" value="InterPro"/>
</dbReference>
<keyword evidence="3" id="KW-1185">Reference proteome</keyword>
<protein>
    <submittedName>
        <fullName evidence="2">Uncharacterized protein</fullName>
    </submittedName>
</protein>
<feature type="region of interest" description="Disordered" evidence="1">
    <location>
        <begin position="440"/>
        <end position="465"/>
    </location>
</feature>
<dbReference type="InterPro" id="IPR018247">
    <property type="entry name" value="EF_Hand_1_Ca_BS"/>
</dbReference>
<dbReference type="AlphaFoldDB" id="A0A517Y9L4"/>
<dbReference type="InterPro" id="IPR013784">
    <property type="entry name" value="Carb-bd-like_fold"/>
</dbReference>
<name>A0A517Y9L4_9BACT</name>
<proteinExistence type="predicted"/>
<dbReference type="Gene3D" id="2.60.40.650">
    <property type="match status" value="1"/>
</dbReference>
<dbReference type="Proteomes" id="UP000315017">
    <property type="component" value="Chromosome"/>
</dbReference>
<dbReference type="Gene3D" id="2.60.40.1120">
    <property type="entry name" value="Carboxypeptidase-like, regulatory domain"/>
    <property type="match status" value="1"/>
</dbReference>